<protein>
    <submittedName>
        <fullName evidence="1">Uncharacterized protein</fullName>
    </submittedName>
</protein>
<evidence type="ECO:0000313" key="2">
    <source>
        <dbReference type="Proteomes" id="UP001312865"/>
    </source>
</evidence>
<reference evidence="1 2" key="1">
    <citation type="journal article" date="2018" name="J. Microbiol.">
        <title>Bacillus spongiae sp. nov., isolated from sponge of Jeju Island.</title>
        <authorList>
            <person name="Lee G.E."/>
            <person name="Im W.T."/>
            <person name="Park J.S."/>
        </authorList>
    </citation>
    <scope>NUCLEOTIDE SEQUENCE [LARGE SCALE GENOMIC DNA]</scope>
    <source>
        <strain evidence="1 2">135PIL107-10</strain>
    </source>
</reference>
<organism evidence="1 2">
    <name type="scientific">Bacillus spongiae</name>
    <dbReference type="NCBI Taxonomy" id="2683610"/>
    <lineage>
        <taxon>Bacteria</taxon>
        <taxon>Bacillati</taxon>
        <taxon>Bacillota</taxon>
        <taxon>Bacilli</taxon>
        <taxon>Bacillales</taxon>
        <taxon>Bacillaceae</taxon>
        <taxon>Bacillus</taxon>
    </lineage>
</organism>
<sequence length="102" mass="12012">MEVKLEEFLEDPWWVITKSMAEVLNNELIKELSPSHVLYGKKSVAVARRNDNDDVIYWVNEIDKYAIVHLTYSKENSSAFPSTKLFTLRELEKHCKEVSEFF</sequence>
<proteinExistence type="predicted"/>
<comment type="caution">
    <text evidence="1">The sequence shown here is derived from an EMBL/GenBank/DDBJ whole genome shotgun (WGS) entry which is preliminary data.</text>
</comment>
<dbReference type="EMBL" id="JBBAXC010000004">
    <property type="protein sequence ID" value="MEI5906661.1"/>
    <property type="molecule type" value="Genomic_DNA"/>
</dbReference>
<dbReference type="RefSeq" id="WP_336586095.1">
    <property type="nucleotide sequence ID" value="NZ_JBBAXC010000004.1"/>
</dbReference>
<accession>A0ABU8HBR7</accession>
<dbReference type="Proteomes" id="UP001312865">
    <property type="component" value="Unassembled WGS sequence"/>
</dbReference>
<name>A0ABU8HBR7_9BACI</name>
<gene>
    <name evidence="1" type="ORF">WAK64_06270</name>
</gene>
<evidence type="ECO:0000313" key="1">
    <source>
        <dbReference type="EMBL" id="MEI5906661.1"/>
    </source>
</evidence>
<keyword evidence="2" id="KW-1185">Reference proteome</keyword>